<evidence type="ECO:0000313" key="7">
    <source>
        <dbReference type="EMBL" id="MBB5692120.1"/>
    </source>
</evidence>
<dbReference type="PANTHER" id="PTHR42913:SF3">
    <property type="entry name" value="64 KDA MITOCHONDRIAL NADH DEHYDROGENASE (EUROFUNG)"/>
    <property type="match status" value="1"/>
</dbReference>
<keyword evidence="8" id="KW-1185">Reference proteome</keyword>
<accession>A0A840XY06</accession>
<keyword evidence="3" id="KW-0285">Flavoprotein</keyword>
<comment type="cofactor">
    <cofactor evidence="1">
        <name>FAD</name>
        <dbReference type="ChEBI" id="CHEBI:57692"/>
    </cofactor>
</comment>
<comment type="caution">
    <text evidence="7">The sequence shown here is derived from an EMBL/GenBank/DDBJ whole genome shotgun (WGS) entry which is preliminary data.</text>
</comment>
<evidence type="ECO:0000256" key="5">
    <source>
        <dbReference type="ARBA" id="ARBA00023002"/>
    </source>
</evidence>
<dbReference type="Pfam" id="PF07992">
    <property type="entry name" value="Pyr_redox_2"/>
    <property type="match status" value="1"/>
</dbReference>
<dbReference type="GO" id="GO:0019646">
    <property type="term" value="P:aerobic electron transport chain"/>
    <property type="evidence" value="ECO:0007669"/>
    <property type="project" value="TreeGrafter"/>
</dbReference>
<feature type="domain" description="FAD/NAD(P)-binding" evidence="6">
    <location>
        <begin position="6"/>
        <end position="333"/>
    </location>
</feature>
<dbReference type="Proteomes" id="UP000580654">
    <property type="component" value="Unassembled WGS sequence"/>
</dbReference>
<dbReference type="GO" id="GO:0003955">
    <property type="term" value="F:NAD(P)H dehydrogenase (quinone) activity"/>
    <property type="evidence" value="ECO:0007669"/>
    <property type="project" value="TreeGrafter"/>
</dbReference>
<dbReference type="PANTHER" id="PTHR42913">
    <property type="entry name" value="APOPTOSIS-INDUCING FACTOR 1"/>
    <property type="match status" value="1"/>
</dbReference>
<keyword evidence="5 7" id="KW-0560">Oxidoreductase</keyword>
<organism evidence="7 8">
    <name type="scientific">Muricoccus pecuniae</name>
    <dbReference type="NCBI Taxonomy" id="693023"/>
    <lineage>
        <taxon>Bacteria</taxon>
        <taxon>Pseudomonadati</taxon>
        <taxon>Pseudomonadota</taxon>
        <taxon>Alphaproteobacteria</taxon>
        <taxon>Acetobacterales</taxon>
        <taxon>Roseomonadaceae</taxon>
        <taxon>Muricoccus</taxon>
    </lineage>
</organism>
<dbReference type="InterPro" id="IPR023753">
    <property type="entry name" value="FAD/NAD-binding_dom"/>
</dbReference>
<evidence type="ECO:0000256" key="2">
    <source>
        <dbReference type="ARBA" id="ARBA00005272"/>
    </source>
</evidence>
<evidence type="ECO:0000256" key="4">
    <source>
        <dbReference type="ARBA" id="ARBA00022827"/>
    </source>
</evidence>
<comment type="similarity">
    <text evidence="2">Belongs to the NADH dehydrogenase family.</text>
</comment>
<dbReference type="AlphaFoldDB" id="A0A840XY06"/>
<evidence type="ECO:0000313" key="8">
    <source>
        <dbReference type="Proteomes" id="UP000580654"/>
    </source>
</evidence>
<dbReference type="EC" id="1.6.99.3" evidence="7"/>
<dbReference type="Gene3D" id="3.50.50.100">
    <property type="match status" value="1"/>
</dbReference>
<dbReference type="InterPro" id="IPR036188">
    <property type="entry name" value="FAD/NAD-bd_sf"/>
</dbReference>
<dbReference type="RefSeq" id="WP_184512775.1">
    <property type="nucleotide sequence ID" value="NZ_JACIJD010000001.1"/>
</dbReference>
<proteinExistence type="inferred from homology"/>
<dbReference type="EMBL" id="JACIJD010000001">
    <property type="protein sequence ID" value="MBB5692120.1"/>
    <property type="molecule type" value="Genomic_DNA"/>
</dbReference>
<protein>
    <submittedName>
        <fullName evidence="7">NADH dehydrogenase</fullName>
        <ecNumber evidence="7">1.6.99.3</ecNumber>
    </submittedName>
</protein>
<reference evidence="7 8" key="1">
    <citation type="submission" date="2020-08" db="EMBL/GenBank/DDBJ databases">
        <title>Genomic Encyclopedia of Type Strains, Phase IV (KMG-IV): sequencing the most valuable type-strain genomes for metagenomic binning, comparative biology and taxonomic classification.</title>
        <authorList>
            <person name="Goeker M."/>
        </authorList>
    </citation>
    <scope>NUCLEOTIDE SEQUENCE [LARGE SCALE GENOMIC DNA]</scope>
    <source>
        <strain evidence="7 8">DSM 25622</strain>
    </source>
</reference>
<dbReference type="SUPFAM" id="SSF51905">
    <property type="entry name" value="FAD/NAD(P)-binding domain"/>
    <property type="match status" value="1"/>
</dbReference>
<dbReference type="PRINTS" id="PR00368">
    <property type="entry name" value="FADPNR"/>
</dbReference>
<evidence type="ECO:0000259" key="6">
    <source>
        <dbReference type="Pfam" id="PF07992"/>
    </source>
</evidence>
<sequence>MTTPHRLVILGAGAAGLDLATRLARSRVPGLSITLVDRAGSSIWKPRLHQVAAGTLDTAQDEVVLLAHAARHGIAYRPGILRGLDRAARRVTLGTVQDREGRDELTAVVEYDSLVLAIGSRADDFGIPGVREHCAFIDDREQAEAFNGELRRAVIRCLDDPAQPDLSIAIVGAGATGTELAAELHQALELAGGYGLPGLRRRLRVTLIEAMPRILAALPEKVSDAATAVLRHLGVEVLTGAAVESVDAEGVVLKGGRRITAGIRVWAAGIRAPEVTRALDGLETDRAGRIRVHESMVTLTDPAVLALGDCAALVPAGQERPLPATAQVAHQQARHLARHLPAWLRGTPIPPFRYVQRGALVSLGDYDAFASLGRLGVLRGAFIEGWLARLSYALLYRQFQLVVHGARVPLVWAAGALRRLARPSVRLE</sequence>
<gene>
    <name evidence="7" type="ORF">FHS87_000131</name>
</gene>
<dbReference type="InterPro" id="IPR051169">
    <property type="entry name" value="NADH-Q_oxidoreductase"/>
</dbReference>
<keyword evidence="4" id="KW-0274">FAD</keyword>
<name>A0A840XY06_9PROT</name>
<evidence type="ECO:0000256" key="3">
    <source>
        <dbReference type="ARBA" id="ARBA00022630"/>
    </source>
</evidence>
<evidence type="ECO:0000256" key="1">
    <source>
        <dbReference type="ARBA" id="ARBA00001974"/>
    </source>
</evidence>
<dbReference type="PRINTS" id="PR00411">
    <property type="entry name" value="PNDRDTASEI"/>
</dbReference>